<evidence type="ECO:0000259" key="1">
    <source>
        <dbReference type="SMART" id="SM00850"/>
    </source>
</evidence>
<name>A0A4Y8Q710_9BACL</name>
<sequence>MLFNCLDDKGDPLDIPKDQVLYVYKVAKYALFVHTDRHQELEWEMMGPIDSASRFLAQFGFARVDSGTIVNMSKIASWSKKKVFGKYEAYFTDGSKVTVSRTAHELYCKS</sequence>
<dbReference type="OrthoDB" id="2679352at2"/>
<keyword evidence="3" id="KW-1185">Reference proteome</keyword>
<dbReference type="RefSeq" id="WP_134750542.1">
    <property type="nucleotide sequence ID" value="NZ_MYFO02000001.1"/>
</dbReference>
<accession>A0A4Y8Q710</accession>
<protein>
    <recommendedName>
        <fullName evidence="1">HTH LytTR-type domain-containing protein</fullName>
    </recommendedName>
</protein>
<organism evidence="2 3">
    <name type="scientific">Paenibacillus athensensis</name>
    <dbReference type="NCBI Taxonomy" id="1967502"/>
    <lineage>
        <taxon>Bacteria</taxon>
        <taxon>Bacillati</taxon>
        <taxon>Bacillota</taxon>
        <taxon>Bacilli</taxon>
        <taxon>Bacillales</taxon>
        <taxon>Paenibacillaceae</taxon>
        <taxon>Paenibacillus</taxon>
    </lineage>
</organism>
<dbReference type="Pfam" id="PF04397">
    <property type="entry name" value="LytTR"/>
    <property type="match status" value="1"/>
</dbReference>
<dbReference type="EMBL" id="MYFO01000005">
    <property type="protein sequence ID" value="TFE90103.1"/>
    <property type="molecule type" value="Genomic_DNA"/>
</dbReference>
<evidence type="ECO:0000313" key="3">
    <source>
        <dbReference type="Proteomes" id="UP000298246"/>
    </source>
</evidence>
<reference evidence="2 3" key="1">
    <citation type="submission" date="2017-03" db="EMBL/GenBank/DDBJ databases">
        <title>Isolation of Levoglucosan Utilizing Bacteria.</title>
        <authorList>
            <person name="Arya A.S."/>
        </authorList>
    </citation>
    <scope>NUCLEOTIDE SEQUENCE [LARGE SCALE GENOMIC DNA]</scope>
    <source>
        <strain evidence="2 3">MEC069</strain>
    </source>
</reference>
<dbReference type="Gene3D" id="2.40.50.1020">
    <property type="entry name" value="LytTr DNA-binding domain"/>
    <property type="match status" value="1"/>
</dbReference>
<evidence type="ECO:0000313" key="2">
    <source>
        <dbReference type="EMBL" id="TFE90103.1"/>
    </source>
</evidence>
<dbReference type="InterPro" id="IPR007492">
    <property type="entry name" value="LytTR_DNA-bd_dom"/>
</dbReference>
<dbReference type="GO" id="GO:0003677">
    <property type="term" value="F:DNA binding"/>
    <property type="evidence" value="ECO:0007669"/>
    <property type="project" value="InterPro"/>
</dbReference>
<gene>
    <name evidence="2" type="ORF">B5M42_05400</name>
</gene>
<proteinExistence type="predicted"/>
<comment type="caution">
    <text evidence="2">The sequence shown here is derived from an EMBL/GenBank/DDBJ whole genome shotgun (WGS) entry which is preliminary data.</text>
</comment>
<dbReference type="SMART" id="SM00850">
    <property type="entry name" value="LytTR"/>
    <property type="match status" value="1"/>
</dbReference>
<feature type="domain" description="HTH LytTR-type" evidence="1">
    <location>
        <begin position="10"/>
        <end position="108"/>
    </location>
</feature>
<dbReference type="Proteomes" id="UP000298246">
    <property type="component" value="Unassembled WGS sequence"/>
</dbReference>
<dbReference type="AlphaFoldDB" id="A0A4Y8Q710"/>